<gene>
    <name evidence="1" type="ORF">POPTR_008G122450v4</name>
</gene>
<comment type="caution">
    <text evidence="1">The sequence shown here is derived from an EMBL/GenBank/DDBJ whole genome shotgun (WGS) entry which is preliminary data.</text>
</comment>
<dbReference type="Proteomes" id="UP000006729">
    <property type="component" value="Chromosome 8"/>
</dbReference>
<name>A0ACC0SL99_POPTR</name>
<evidence type="ECO:0000313" key="1">
    <source>
        <dbReference type="EMBL" id="KAI9389983.1"/>
    </source>
</evidence>
<proteinExistence type="predicted"/>
<keyword evidence="2" id="KW-1185">Reference proteome</keyword>
<protein>
    <submittedName>
        <fullName evidence="1">Uncharacterized protein</fullName>
    </submittedName>
</protein>
<accession>A0ACC0SL99</accession>
<reference evidence="1 2" key="1">
    <citation type="journal article" date="2006" name="Science">
        <title>The genome of black cottonwood, Populus trichocarpa (Torr. &amp; Gray).</title>
        <authorList>
            <person name="Tuskan G.A."/>
            <person name="Difazio S."/>
            <person name="Jansson S."/>
            <person name="Bohlmann J."/>
            <person name="Grigoriev I."/>
            <person name="Hellsten U."/>
            <person name="Putnam N."/>
            <person name="Ralph S."/>
            <person name="Rombauts S."/>
            <person name="Salamov A."/>
            <person name="Schein J."/>
            <person name="Sterck L."/>
            <person name="Aerts A."/>
            <person name="Bhalerao R.R."/>
            <person name="Bhalerao R.P."/>
            <person name="Blaudez D."/>
            <person name="Boerjan W."/>
            <person name="Brun A."/>
            <person name="Brunner A."/>
            <person name="Busov V."/>
            <person name="Campbell M."/>
            <person name="Carlson J."/>
            <person name="Chalot M."/>
            <person name="Chapman J."/>
            <person name="Chen G.L."/>
            <person name="Cooper D."/>
            <person name="Coutinho P.M."/>
            <person name="Couturier J."/>
            <person name="Covert S."/>
            <person name="Cronk Q."/>
            <person name="Cunningham R."/>
            <person name="Davis J."/>
            <person name="Degroeve S."/>
            <person name="Dejardin A."/>
            <person name="Depamphilis C."/>
            <person name="Detter J."/>
            <person name="Dirks B."/>
            <person name="Dubchak I."/>
            <person name="Duplessis S."/>
            <person name="Ehlting J."/>
            <person name="Ellis B."/>
            <person name="Gendler K."/>
            <person name="Goodstein D."/>
            <person name="Gribskov M."/>
            <person name="Grimwood J."/>
            <person name="Groover A."/>
            <person name="Gunter L."/>
            <person name="Hamberger B."/>
            <person name="Heinze B."/>
            <person name="Helariutta Y."/>
            <person name="Henrissat B."/>
            <person name="Holligan D."/>
            <person name="Holt R."/>
            <person name="Huang W."/>
            <person name="Islam-Faridi N."/>
            <person name="Jones S."/>
            <person name="Jones-Rhoades M."/>
            <person name="Jorgensen R."/>
            <person name="Joshi C."/>
            <person name="Kangasjarvi J."/>
            <person name="Karlsson J."/>
            <person name="Kelleher C."/>
            <person name="Kirkpatrick R."/>
            <person name="Kirst M."/>
            <person name="Kohler A."/>
            <person name="Kalluri U."/>
            <person name="Larimer F."/>
            <person name="Leebens-Mack J."/>
            <person name="Leple J.C."/>
            <person name="Locascio P."/>
            <person name="Lou Y."/>
            <person name="Lucas S."/>
            <person name="Martin F."/>
            <person name="Montanini B."/>
            <person name="Napoli C."/>
            <person name="Nelson D.R."/>
            <person name="Nelson C."/>
            <person name="Nieminen K."/>
            <person name="Nilsson O."/>
            <person name="Pereda V."/>
            <person name="Peter G."/>
            <person name="Philippe R."/>
            <person name="Pilate G."/>
            <person name="Poliakov A."/>
            <person name="Razumovskaya J."/>
            <person name="Richardson P."/>
            <person name="Rinaldi C."/>
            <person name="Ritland K."/>
            <person name="Rouze P."/>
            <person name="Ryaboy D."/>
            <person name="Schmutz J."/>
            <person name="Schrader J."/>
            <person name="Segerman B."/>
            <person name="Shin H."/>
            <person name="Siddiqui A."/>
            <person name="Sterky F."/>
            <person name="Terry A."/>
            <person name="Tsai C.J."/>
            <person name="Uberbacher E."/>
            <person name="Unneberg P."/>
            <person name="Vahala J."/>
            <person name="Wall K."/>
            <person name="Wessler S."/>
            <person name="Yang G."/>
            <person name="Yin T."/>
            <person name="Douglas C."/>
            <person name="Marra M."/>
            <person name="Sandberg G."/>
            <person name="Van de Peer Y."/>
            <person name="Rokhsar D."/>
        </authorList>
    </citation>
    <scope>NUCLEOTIDE SEQUENCE [LARGE SCALE GENOMIC DNA]</scope>
    <source>
        <strain evidence="2">cv. Nisqually</strain>
    </source>
</reference>
<sequence length="91" mass="10774">MSETGKNVLVLCHFSSHNYFTSEDCWWVFLKCRVCSHEVAVVSESHYQNRFESLNLLPHLLLLFCSVLFVCWFWAYEIFEGSDLWSSNEEV</sequence>
<evidence type="ECO:0000313" key="2">
    <source>
        <dbReference type="Proteomes" id="UP000006729"/>
    </source>
</evidence>
<dbReference type="EMBL" id="CM009297">
    <property type="protein sequence ID" value="KAI9389983.1"/>
    <property type="molecule type" value="Genomic_DNA"/>
</dbReference>
<organism evidence="1 2">
    <name type="scientific">Populus trichocarpa</name>
    <name type="common">Western balsam poplar</name>
    <name type="synonym">Populus balsamifera subsp. trichocarpa</name>
    <dbReference type="NCBI Taxonomy" id="3694"/>
    <lineage>
        <taxon>Eukaryota</taxon>
        <taxon>Viridiplantae</taxon>
        <taxon>Streptophyta</taxon>
        <taxon>Embryophyta</taxon>
        <taxon>Tracheophyta</taxon>
        <taxon>Spermatophyta</taxon>
        <taxon>Magnoliopsida</taxon>
        <taxon>eudicotyledons</taxon>
        <taxon>Gunneridae</taxon>
        <taxon>Pentapetalae</taxon>
        <taxon>rosids</taxon>
        <taxon>fabids</taxon>
        <taxon>Malpighiales</taxon>
        <taxon>Salicaceae</taxon>
        <taxon>Saliceae</taxon>
        <taxon>Populus</taxon>
    </lineage>
</organism>